<dbReference type="InterPro" id="IPR036770">
    <property type="entry name" value="Ankyrin_rpt-contain_sf"/>
</dbReference>
<dbReference type="AlphaFoldDB" id="A0A6S8XIK9"/>
<dbReference type="Gene3D" id="1.25.40.20">
    <property type="entry name" value="Ankyrin repeat-containing domain"/>
    <property type="match status" value="1"/>
</dbReference>
<sequence length="441" mass="50672">MTTIFEYLQLSVIEQDWSQLKCMLSYISRSNDLSRSQHSREIIDVLEYFLFSIPNEDSENEFEMKEIVFLFLSCVDPSSIIPSLLMRHEHMSDDDSFEDLTIIHNLCMENKHEALKILLNQVHPEIASVEVRRLAFLSVDHVESDKLLHLDLFRTPMHAAWDGILFRCNIQELFAKVQSPCDLNDEWMNLWKTSVYLLLAFDGKPLELSLSESTFWNMLHVIIRYGHRAHSAVMWTCLKLYPHLASWLDKNGDSSLHIACKQHLFNRCMPANENDLERILSNMSTKDDEFSLSSFSLDPKENGRNEVQLEETREWEQSTISMLLECHPFAASVHNREGRLPLHLLLIHTENNNALQHSSEGGRNTGIKMESLPDVKAMIEVNPRALDAIEPVSGLHPFMLAAVNNAIPLDIVYLLLSENPVVLNGFTHNRIPPQAMNTSLI</sequence>
<dbReference type="EMBL" id="HBIO01022195">
    <property type="protein sequence ID" value="CAE0472243.1"/>
    <property type="molecule type" value="Transcribed_RNA"/>
</dbReference>
<dbReference type="EMBL" id="HBIO01022194">
    <property type="protein sequence ID" value="CAE0472242.1"/>
    <property type="molecule type" value="Transcribed_RNA"/>
</dbReference>
<reference evidence="1" key="1">
    <citation type="submission" date="2021-01" db="EMBL/GenBank/DDBJ databases">
        <authorList>
            <person name="Corre E."/>
            <person name="Pelletier E."/>
            <person name="Niang G."/>
            <person name="Scheremetjew M."/>
            <person name="Finn R."/>
            <person name="Kale V."/>
            <person name="Holt S."/>
            <person name="Cochrane G."/>
            <person name="Meng A."/>
            <person name="Brown T."/>
            <person name="Cohen L."/>
        </authorList>
    </citation>
    <scope>NUCLEOTIDE SEQUENCE</scope>
    <source>
        <strain evidence="1">MM31A-1</strain>
    </source>
</reference>
<gene>
    <name evidence="1" type="ORF">CDEB00056_LOCUS17095</name>
    <name evidence="2" type="ORF">CDEB00056_LOCUS17096</name>
</gene>
<accession>A0A6S8XIK9</accession>
<organism evidence="1">
    <name type="scientific">Chaetoceros debilis</name>
    <dbReference type="NCBI Taxonomy" id="122233"/>
    <lineage>
        <taxon>Eukaryota</taxon>
        <taxon>Sar</taxon>
        <taxon>Stramenopiles</taxon>
        <taxon>Ochrophyta</taxon>
        <taxon>Bacillariophyta</taxon>
        <taxon>Coscinodiscophyceae</taxon>
        <taxon>Chaetocerotophycidae</taxon>
        <taxon>Chaetocerotales</taxon>
        <taxon>Chaetocerotaceae</taxon>
        <taxon>Chaetoceros</taxon>
    </lineage>
</organism>
<evidence type="ECO:0000313" key="1">
    <source>
        <dbReference type="EMBL" id="CAE0472242.1"/>
    </source>
</evidence>
<evidence type="ECO:0000313" key="2">
    <source>
        <dbReference type="EMBL" id="CAE0472243.1"/>
    </source>
</evidence>
<protein>
    <submittedName>
        <fullName evidence="1">Uncharacterized protein</fullName>
    </submittedName>
</protein>
<proteinExistence type="predicted"/>
<name>A0A6S8XIK9_9STRA</name>